<reference evidence="2 3" key="1">
    <citation type="submission" date="2016-07" db="EMBL/GenBank/DDBJ databases">
        <title>Complete genome sequence of Bradyrhizobium icense LMTR 13T, a potential inoculant strain isolated from lima bean (Phaseolus lunatus) in Peru.</title>
        <authorList>
            <person name="Ormeno-Orrillo E."/>
            <person name="Duran D."/>
            <person name="Rogel M.A."/>
            <person name="Rey L."/>
            <person name="Imperial J."/>
            <person name="Ruiz-Argueso T."/>
            <person name="Martinez-Romero E."/>
        </authorList>
    </citation>
    <scope>NUCLEOTIDE SEQUENCE [LARGE SCALE GENOMIC DNA]</scope>
    <source>
        <strain evidence="2 3">LMTR 13</strain>
    </source>
</reference>
<dbReference type="KEGG" id="bic:LMTR13_30550"/>
<accession>A0A1B1UM57</accession>
<dbReference type="AlphaFoldDB" id="A0A1B1UM57"/>
<dbReference type="RefSeq" id="WP_065731006.1">
    <property type="nucleotide sequence ID" value="NZ_CP016428.1"/>
</dbReference>
<feature type="chain" id="PRO_5008530659" evidence="1">
    <location>
        <begin position="25"/>
        <end position="78"/>
    </location>
</feature>
<evidence type="ECO:0000256" key="1">
    <source>
        <dbReference type="SAM" id="SignalP"/>
    </source>
</evidence>
<feature type="signal peptide" evidence="1">
    <location>
        <begin position="1"/>
        <end position="24"/>
    </location>
</feature>
<organism evidence="2 3">
    <name type="scientific">Bradyrhizobium icense</name>
    <dbReference type="NCBI Taxonomy" id="1274631"/>
    <lineage>
        <taxon>Bacteria</taxon>
        <taxon>Pseudomonadati</taxon>
        <taxon>Pseudomonadota</taxon>
        <taxon>Alphaproteobacteria</taxon>
        <taxon>Hyphomicrobiales</taxon>
        <taxon>Nitrobacteraceae</taxon>
        <taxon>Bradyrhizobium</taxon>
    </lineage>
</organism>
<gene>
    <name evidence="2" type="ORF">LMTR13_30550</name>
</gene>
<evidence type="ECO:0000313" key="3">
    <source>
        <dbReference type="Proteomes" id="UP000092839"/>
    </source>
</evidence>
<name>A0A1B1UM57_9BRAD</name>
<sequence>MKKLGYVIAALGALVIAAPSIASAETVVIKKRGYHGGYHVGPHHRHHGARAEFRRHRGWHRGHHHGHRTVVIKKKYRY</sequence>
<evidence type="ECO:0000313" key="2">
    <source>
        <dbReference type="EMBL" id="ANW03840.1"/>
    </source>
</evidence>
<protein>
    <submittedName>
        <fullName evidence="2">Uncharacterized protein</fullName>
    </submittedName>
</protein>
<keyword evidence="3" id="KW-1185">Reference proteome</keyword>
<keyword evidence="1" id="KW-0732">Signal</keyword>
<dbReference type="EMBL" id="CP016428">
    <property type="protein sequence ID" value="ANW03840.1"/>
    <property type="molecule type" value="Genomic_DNA"/>
</dbReference>
<dbReference type="Proteomes" id="UP000092839">
    <property type="component" value="Chromosome"/>
</dbReference>
<proteinExistence type="predicted"/>